<dbReference type="InterPro" id="IPR003603">
    <property type="entry name" value="U2A'_phosphoprotein32A_C"/>
</dbReference>
<dbReference type="SMART" id="SM00446">
    <property type="entry name" value="LRRcap"/>
    <property type="match status" value="1"/>
</dbReference>
<name>B6K888_SCHJY</name>
<dbReference type="Pfam" id="PF14580">
    <property type="entry name" value="LRR_9"/>
    <property type="match status" value="1"/>
</dbReference>
<protein>
    <submittedName>
        <fullName evidence="5">Protein phosphatase regulatory subunit Sds22</fullName>
    </submittedName>
</protein>
<feature type="domain" description="U2A'/phosphoprotein 32 family A C-terminal" evidence="4">
    <location>
        <begin position="308"/>
        <end position="326"/>
    </location>
</feature>
<dbReference type="STRING" id="402676.B6K888"/>
<feature type="compositionally biased region" description="Low complexity" evidence="3">
    <location>
        <begin position="13"/>
        <end position="25"/>
    </location>
</feature>
<proteinExistence type="predicted"/>
<dbReference type="AlphaFoldDB" id="B6K888"/>
<evidence type="ECO:0000313" key="5">
    <source>
        <dbReference type="EMBL" id="EEB09742.2"/>
    </source>
</evidence>
<feature type="region of interest" description="Disordered" evidence="3">
    <location>
        <begin position="1"/>
        <end position="25"/>
    </location>
</feature>
<dbReference type="Pfam" id="PF12799">
    <property type="entry name" value="LRR_4"/>
    <property type="match status" value="1"/>
</dbReference>
<dbReference type="PANTHER" id="PTHR46652:SF3">
    <property type="entry name" value="LEUCINE-RICH REPEAT-CONTAINING PROTEIN 9"/>
    <property type="match status" value="1"/>
</dbReference>
<dbReference type="RefSeq" id="XP_002176035.2">
    <property type="nucleotide sequence ID" value="XM_002175999.2"/>
</dbReference>
<dbReference type="PANTHER" id="PTHR46652">
    <property type="entry name" value="LEUCINE-RICH REPEAT AND IQ DOMAIN-CONTAINING PROTEIN 1-RELATED"/>
    <property type="match status" value="1"/>
</dbReference>
<reference evidence="5 7" key="1">
    <citation type="journal article" date="2011" name="Science">
        <title>Comparative functional genomics of the fission yeasts.</title>
        <authorList>
            <person name="Rhind N."/>
            <person name="Chen Z."/>
            <person name="Yassour M."/>
            <person name="Thompson D.A."/>
            <person name="Haas B.J."/>
            <person name="Habib N."/>
            <person name="Wapinski I."/>
            <person name="Roy S."/>
            <person name="Lin M.F."/>
            <person name="Heiman D.I."/>
            <person name="Young S.K."/>
            <person name="Furuya K."/>
            <person name="Guo Y."/>
            <person name="Pidoux A."/>
            <person name="Chen H.M."/>
            <person name="Robbertse B."/>
            <person name="Goldberg J.M."/>
            <person name="Aoki K."/>
            <person name="Bayne E.H."/>
            <person name="Berlin A.M."/>
            <person name="Desjardins C.A."/>
            <person name="Dobbs E."/>
            <person name="Dukaj L."/>
            <person name="Fan L."/>
            <person name="FitzGerald M.G."/>
            <person name="French C."/>
            <person name="Gujja S."/>
            <person name="Hansen K."/>
            <person name="Keifenheim D."/>
            <person name="Levin J.Z."/>
            <person name="Mosher R.A."/>
            <person name="Mueller C.A."/>
            <person name="Pfiffner J."/>
            <person name="Priest M."/>
            <person name="Russ C."/>
            <person name="Smialowska A."/>
            <person name="Swoboda P."/>
            <person name="Sykes S.M."/>
            <person name="Vaughn M."/>
            <person name="Vengrova S."/>
            <person name="Yoder R."/>
            <person name="Zeng Q."/>
            <person name="Allshire R."/>
            <person name="Baulcombe D."/>
            <person name="Birren B.W."/>
            <person name="Brown W."/>
            <person name="Ekwall K."/>
            <person name="Kellis M."/>
            <person name="Leatherwood J."/>
            <person name="Levin H."/>
            <person name="Margalit H."/>
            <person name="Martienssen R."/>
            <person name="Nieduszynski C.A."/>
            <person name="Spatafora J.W."/>
            <person name="Friedman N."/>
            <person name="Dalgaard J.Z."/>
            <person name="Baumann P."/>
            <person name="Niki H."/>
            <person name="Regev A."/>
            <person name="Nusbaum C."/>
        </authorList>
    </citation>
    <scope>NUCLEOTIDE SEQUENCE [LARGE SCALE GENOMIC DNA]</scope>
    <source>
        <strain evidence="7">yFS275 / FY16936</strain>
    </source>
</reference>
<keyword evidence="2" id="KW-0677">Repeat</keyword>
<dbReference type="OMA" id="EVWASYN"/>
<dbReference type="SMART" id="SM00369">
    <property type="entry name" value="LRR_TYP"/>
    <property type="match status" value="6"/>
</dbReference>
<organism evidence="5 7">
    <name type="scientific">Schizosaccharomyces japonicus (strain yFS275 / FY16936)</name>
    <name type="common">Fission yeast</name>
    <dbReference type="NCBI Taxonomy" id="402676"/>
    <lineage>
        <taxon>Eukaryota</taxon>
        <taxon>Fungi</taxon>
        <taxon>Dikarya</taxon>
        <taxon>Ascomycota</taxon>
        <taxon>Taphrinomycotina</taxon>
        <taxon>Schizosaccharomycetes</taxon>
        <taxon>Schizosaccharomycetales</taxon>
        <taxon>Schizosaccharomycetaceae</taxon>
        <taxon>Schizosaccharomyces</taxon>
    </lineage>
</organism>
<dbReference type="GO" id="GO:0072542">
    <property type="term" value="F:protein phosphatase activator activity"/>
    <property type="evidence" value="ECO:0007669"/>
    <property type="project" value="EnsemblFungi"/>
</dbReference>
<dbReference type="PROSITE" id="PS51450">
    <property type="entry name" value="LRR"/>
    <property type="match status" value="9"/>
</dbReference>
<dbReference type="eggNOG" id="KOG0531">
    <property type="taxonomic scope" value="Eukaryota"/>
</dbReference>
<dbReference type="InterPro" id="IPR025875">
    <property type="entry name" value="Leu-rich_rpt_4"/>
</dbReference>
<dbReference type="EMBL" id="KE651167">
    <property type="protein sequence ID" value="EEB09742.2"/>
    <property type="molecule type" value="Genomic_DNA"/>
</dbReference>
<dbReference type="PRINTS" id="PR00019">
    <property type="entry name" value="LEURICHRPT"/>
</dbReference>
<dbReference type="SUPFAM" id="SSF52058">
    <property type="entry name" value="L domain-like"/>
    <property type="match status" value="1"/>
</dbReference>
<dbReference type="Proteomes" id="UP000001744">
    <property type="component" value="Unassembled WGS sequence"/>
</dbReference>
<dbReference type="InterPro" id="IPR032675">
    <property type="entry name" value="LRR_dom_sf"/>
</dbReference>
<dbReference type="JaponicusDB" id="SJAG_04968">
    <property type="gene designation" value="sds22"/>
</dbReference>
<dbReference type="OrthoDB" id="266138at2759"/>
<evidence type="ECO:0000313" key="6">
    <source>
        <dbReference type="JaponicusDB" id="SJAG_04968"/>
    </source>
</evidence>
<gene>
    <name evidence="6" type="primary">sds22</name>
    <name evidence="5" type="ORF">SJAG_04968</name>
</gene>
<dbReference type="GO" id="GO:0072357">
    <property type="term" value="C:PTW/PP1 phosphatase complex"/>
    <property type="evidence" value="ECO:0007669"/>
    <property type="project" value="EnsemblFungi"/>
</dbReference>
<dbReference type="GO" id="GO:0005634">
    <property type="term" value="C:nucleus"/>
    <property type="evidence" value="ECO:0007669"/>
    <property type="project" value="EnsemblFungi"/>
</dbReference>
<dbReference type="GeneID" id="7050397"/>
<evidence type="ECO:0000256" key="2">
    <source>
        <dbReference type="ARBA" id="ARBA00022737"/>
    </source>
</evidence>
<dbReference type="InterPro" id="IPR050836">
    <property type="entry name" value="SDS22/Internalin_LRR"/>
</dbReference>
<dbReference type="VEuPathDB" id="FungiDB:SJAG_04968"/>
<dbReference type="HOGENOM" id="CLU_044236_0_0_1"/>
<evidence type="ECO:0000256" key="1">
    <source>
        <dbReference type="ARBA" id="ARBA00022614"/>
    </source>
</evidence>
<evidence type="ECO:0000259" key="4">
    <source>
        <dbReference type="SMART" id="SM00446"/>
    </source>
</evidence>
<dbReference type="Gene3D" id="3.80.10.10">
    <property type="entry name" value="Ribonuclease Inhibitor"/>
    <property type="match status" value="2"/>
</dbReference>
<sequence>MSDTSTDNEENAKQLQQQTQKTIIDDPNVEQIEADEDLLSELPNDIDAIDLINARVSSMGNLGLQRFTNLENLCLRQNRIHKIECVPTSLKELDLYDNLITKIEGLEQSTDLINLDLSFNNIKKIKNVDHLKNLENLYFVQNRIRKIENLEGLSKLTNLELGGNKIRVIENLDTLKNLKELWLGKNKITVLQNLENLTNLRLLSIQSNRILRFENLSGLANCLEELYISYNGLTSLEGIEVLTNLRTLDVSNNRIEHLTHLKGLKHLEELWASNNQISSFAEVEEQLGDKEELNTVYFEGNPLQTSNRAAYVNKVRLCLPQIRQLDATFLSAQTTFAKP</sequence>
<keyword evidence="1" id="KW-0433">Leucine-rich repeat</keyword>
<dbReference type="InterPro" id="IPR003591">
    <property type="entry name" value="Leu-rich_rpt_typical-subtyp"/>
</dbReference>
<keyword evidence="7" id="KW-1185">Reference proteome</keyword>
<dbReference type="SMART" id="SM00365">
    <property type="entry name" value="LRR_SD22"/>
    <property type="match status" value="10"/>
</dbReference>
<evidence type="ECO:0000313" key="7">
    <source>
        <dbReference type="Proteomes" id="UP000001744"/>
    </source>
</evidence>
<dbReference type="InterPro" id="IPR001611">
    <property type="entry name" value="Leu-rich_rpt"/>
</dbReference>
<evidence type="ECO:0000256" key="3">
    <source>
        <dbReference type="SAM" id="MobiDB-lite"/>
    </source>
</evidence>
<accession>B6K888</accession>
<dbReference type="GO" id="GO:0045842">
    <property type="term" value="P:positive regulation of mitotic metaphase/anaphase transition"/>
    <property type="evidence" value="ECO:0007669"/>
    <property type="project" value="EnsemblFungi"/>
</dbReference>